<name>Q0G359_9HYPH</name>
<gene>
    <name evidence="1" type="ORF">FP2506_16104</name>
</gene>
<evidence type="ECO:0000313" key="2">
    <source>
        <dbReference type="Proteomes" id="UP000004310"/>
    </source>
</evidence>
<sequence>MPASSTTFQTENATRYKQAMAKHFGHKIPVEETESAAVLGFEIGSGTIAITGDGLALTASSASADDLATIEDVLERHLERFAFREEFPKLHWQRAEAGEEG</sequence>
<dbReference type="STRING" id="217511.GCA_001463845_03380"/>
<comment type="caution">
    <text evidence="1">The sequence shown here is derived from an EMBL/GenBank/DDBJ whole genome shotgun (WGS) entry which is preliminary data.</text>
</comment>
<dbReference type="RefSeq" id="WP_007068345.1">
    <property type="nucleotide sequence ID" value="NZ_DS022272.1"/>
</dbReference>
<reference evidence="1 2" key="1">
    <citation type="journal article" date="2010" name="J. Bacteriol.">
        <title>Genome sequence of Fulvimarina pelagi HTCC2506T, a Mn(II)-oxidizing alphaproteobacterium possessing an aerobic anoxygenic photosynthetic gene cluster and Xanthorhodopsin.</title>
        <authorList>
            <person name="Kang I."/>
            <person name="Oh H.M."/>
            <person name="Lim S.I."/>
            <person name="Ferriera S."/>
            <person name="Giovannoni S.J."/>
            <person name="Cho J.C."/>
        </authorList>
    </citation>
    <scope>NUCLEOTIDE SEQUENCE [LARGE SCALE GENOMIC DNA]</scope>
    <source>
        <strain evidence="1 2">HTCC2506</strain>
    </source>
</reference>
<dbReference type="EMBL" id="AATP01000002">
    <property type="protein sequence ID" value="EAU41972.1"/>
    <property type="molecule type" value="Genomic_DNA"/>
</dbReference>
<organism evidence="1 2">
    <name type="scientific">Fulvimarina pelagi HTCC2506</name>
    <dbReference type="NCBI Taxonomy" id="314231"/>
    <lineage>
        <taxon>Bacteria</taxon>
        <taxon>Pseudomonadati</taxon>
        <taxon>Pseudomonadota</taxon>
        <taxon>Alphaproteobacteria</taxon>
        <taxon>Hyphomicrobiales</taxon>
        <taxon>Aurantimonadaceae</taxon>
        <taxon>Fulvimarina</taxon>
    </lineage>
</organism>
<dbReference type="HOGENOM" id="CLU_127482_1_0_5"/>
<dbReference type="AlphaFoldDB" id="Q0G359"/>
<evidence type="ECO:0000313" key="1">
    <source>
        <dbReference type="EMBL" id="EAU41972.1"/>
    </source>
</evidence>
<evidence type="ECO:0008006" key="3">
    <source>
        <dbReference type="Google" id="ProtNLM"/>
    </source>
</evidence>
<protein>
    <recommendedName>
        <fullName evidence="3">DUF2218 domain-containing protein</fullName>
    </recommendedName>
</protein>
<proteinExistence type="predicted"/>
<keyword evidence="2" id="KW-1185">Reference proteome</keyword>
<dbReference type="eggNOG" id="COG3553">
    <property type="taxonomic scope" value="Bacteria"/>
</dbReference>
<dbReference type="Pfam" id="PF09981">
    <property type="entry name" value="DUF2218"/>
    <property type="match status" value="1"/>
</dbReference>
<dbReference type="InterPro" id="IPR014543">
    <property type="entry name" value="UCP028291"/>
</dbReference>
<accession>Q0G359</accession>
<dbReference type="Proteomes" id="UP000004310">
    <property type="component" value="Unassembled WGS sequence"/>
</dbReference>
<dbReference type="Gene3D" id="3.30.310.50">
    <property type="entry name" value="Alpha-D-phosphohexomutase, C-terminal domain"/>
    <property type="match status" value="1"/>
</dbReference>